<keyword evidence="2" id="KW-1185">Reference proteome</keyword>
<accession>A0A5C6VRN3</accession>
<dbReference type="EMBL" id="VOQF01000013">
    <property type="protein sequence ID" value="TXC86058.1"/>
    <property type="molecule type" value="Genomic_DNA"/>
</dbReference>
<dbReference type="CDD" id="cd15482">
    <property type="entry name" value="Sialidase_non-viral"/>
    <property type="match status" value="1"/>
</dbReference>
<gene>
    <name evidence="1" type="ORF">FS935_18610</name>
</gene>
<evidence type="ECO:0000313" key="1">
    <source>
        <dbReference type="EMBL" id="TXC86058.1"/>
    </source>
</evidence>
<dbReference type="SUPFAM" id="SSF110296">
    <property type="entry name" value="Oligoxyloglucan reducing end-specific cellobiohydrolase"/>
    <property type="match status" value="1"/>
</dbReference>
<comment type="caution">
    <text evidence="1">The sequence shown here is derived from an EMBL/GenBank/DDBJ whole genome shotgun (WGS) entry which is preliminary data.</text>
</comment>
<dbReference type="InterPro" id="IPR015943">
    <property type="entry name" value="WD40/YVTN_repeat-like_dom_sf"/>
</dbReference>
<organism evidence="1 2">
    <name type="scientific">Metabacillus litoralis</name>
    <dbReference type="NCBI Taxonomy" id="152268"/>
    <lineage>
        <taxon>Bacteria</taxon>
        <taxon>Bacillati</taxon>
        <taxon>Bacillota</taxon>
        <taxon>Bacilli</taxon>
        <taxon>Bacillales</taxon>
        <taxon>Bacillaceae</taxon>
        <taxon>Metabacillus</taxon>
    </lineage>
</organism>
<dbReference type="Gene3D" id="2.130.10.10">
    <property type="entry name" value="YVTN repeat-like/Quinoprotein amine dehydrogenase"/>
    <property type="match status" value="1"/>
</dbReference>
<sequence length="306" mass="34561">MKMLIGVVTSVMIVGLIVSTIYFYQSSNIPSQEQNQISGHINKEKVEQLQPISNTIISYTLQNDELNITYNKGLSWRKVPVEKDRLFEGEYNGNKKELIEKSYFLSEDMAAFLYTEGEIGDHQKVVVTYSKDKGETWKNSVVTEGFSQMRYRKIDFLNDDFGYVIISGGRTMSFESSHIFITHDGGLSWKETTNSGVTSLISDGGFIDETTGFLSFGTINPTAPELYFTHNTGETWSRATISVPEKYQQIFVSAEIPIKEGNHLAIYVNQGHHGDYEGGKIKGKFISEDNGKTWEFEKEGQAIETK</sequence>
<dbReference type="Proteomes" id="UP000321363">
    <property type="component" value="Unassembled WGS sequence"/>
</dbReference>
<dbReference type="InterPro" id="IPR002860">
    <property type="entry name" value="BNR_rpt"/>
</dbReference>
<dbReference type="RefSeq" id="WP_146950149.1">
    <property type="nucleotide sequence ID" value="NZ_VOQF01000013.1"/>
</dbReference>
<dbReference type="AlphaFoldDB" id="A0A5C6VRN3"/>
<reference evidence="1 2" key="1">
    <citation type="journal article" date="2005" name="Int. J. Syst. Evol. Microbiol.">
        <title>Bacillus litoralis sp. nov., isolated from a tidal flat of the Yellow Sea in Korea.</title>
        <authorList>
            <person name="Yoon J.H."/>
            <person name="Oh T.K."/>
        </authorList>
    </citation>
    <scope>NUCLEOTIDE SEQUENCE [LARGE SCALE GENOMIC DNA]</scope>
    <source>
        <strain evidence="1 2">SW-211</strain>
    </source>
</reference>
<dbReference type="Pfam" id="PF02012">
    <property type="entry name" value="BNR"/>
    <property type="match status" value="1"/>
</dbReference>
<proteinExistence type="predicted"/>
<protein>
    <submittedName>
        <fullName evidence="1">Exo-alpha-sialidase</fullName>
    </submittedName>
</protein>
<name>A0A5C6VRN3_9BACI</name>
<dbReference type="OrthoDB" id="47917at2"/>
<evidence type="ECO:0000313" key="2">
    <source>
        <dbReference type="Proteomes" id="UP000321363"/>
    </source>
</evidence>